<evidence type="ECO:0000313" key="2">
    <source>
        <dbReference type="EMBL" id="KKS82932.1"/>
    </source>
</evidence>
<dbReference type="EMBL" id="LCFA01000003">
    <property type="protein sequence ID" value="KKS82932.1"/>
    <property type="molecule type" value="Genomic_DNA"/>
</dbReference>
<keyword evidence="2" id="KW-0808">Transferase</keyword>
<dbReference type="InterPro" id="IPR003837">
    <property type="entry name" value="GatC"/>
</dbReference>
<dbReference type="GO" id="GO:0006450">
    <property type="term" value="P:regulation of translational fidelity"/>
    <property type="evidence" value="ECO:0007669"/>
    <property type="project" value="InterPro"/>
</dbReference>
<evidence type="ECO:0000313" key="3">
    <source>
        <dbReference type="Proteomes" id="UP000034810"/>
    </source>
</evidence>
<protein>
    <submittedName>
        <fullName evidence="2">Aspartyl/glutamyl-tRNA(Asn/Gln) amidotransferase subunit C</fullName>
    </submittedName>
</protein>
<proteinExistence type="predicted"/>
<dbReference type="Gene3D" id="1.10.20.60">
    <property type="entry name" value="Glu-tRNAGln amidotransferase C subunit, N-terminal domain"/>
    <property type="match status" value="1"/>
</dbReference>
<comment type="caution">
    <text evidence="2">The sequence shown here is derived from an EMBL/GenBank/DDBJ whole genome shotgun (WGS) entry which is preliminary data.</text>
</comment>
<dbReference type="GO" id="GO:0016740">
    <property type="term" value="F:transferase activity"/>
    <property type="evidence" value="ECO:0007669"/>
    <property type="project" value="UniProtKB-KW"/>
</dbReference>
<evidence type="ECO:0000256" key="1">
    <source>
        <dbReference type="SAM" id="MobiDB-lite"/>
    </source>
</evidence>
<dbReference type="Pfam" id="PF02686">
    <property type="entry name" value="GatC"/>
    <property type="match status" value="1"/>
</dbReference>
<organism evidence="2 3">
    <name type="scientific">Candidatus Wolfebacteria bacterium GW2011_GWC1_43_10</name>
    <dbReference type="NCBI Taxonomy" id="1619011"/>
    <lineage>
        <taxon>Bacteria</taxon>
        <taxon>Candidatus Wolfeibacteriota</taxon>
    </lineage>
</organism>
<dbReference type="InterPro" id="IPR036113">
    <property type="entry name" value="Asp/Glu-ADT_sf_sub_c"/>
</dbReference>
<gene>
    <name evidence="2" type="ORF">UV58_C0003G0006</name>
</gene>
<reference evidence="2 3" key="1">
    <citation type="journal article" date="2015" name="Nature">
        <title>rRNA introns, odd ribosomes, and small enigmatic genomes across a large radiation of phyla.</title>
        <authorList>
            <person name="Brown C.T."/>
            <person name="Hug L.A."/>
            <person name="Thomas B.C."/>
            <person name="Sharon I."/>
            <person name="Castelle C.J."/>
            <person name="Singh A."/>
            <person name="Wilkins M.J."/>
            <person name="Williams K.H."/>
            <person name="Banfield J.F."/>
        </authorList>
    </citation>
    <scope>NUCLEOTIDE SEQUENCE [LARGE SCALE GENOMIC DNA]</scope>
</reference>
<dbReference type="Proteomes" id="UP000034810">
    <property type="component" value="Unassembled WGS sequence"/>
</dbReference>
<accession>A0A0G1CBK7</accession>
<feature type="region of interest" description="Disordered" evidence="1">
    <location>
        <begin position="71"/>
        <end position="103"/>
    </location>
</feature>
<sequence length="103" mass="11989">MAKIDEHLLKHLFALAKIEEEKSPARRKKLLSDLGKILDYFNELREVSTDGVEPLAGGTFLTNIFRKDGEKNLSDEERKNQREKSTEQFPRKENKFLKTPPVF</sequence>
<name>A0A0G1CBK7_9BACT</name>
<dbReference type="AlphaFoldDB" id="A0A0G1CBK7"/>
<feature type="compositionally biased region" description="Basic and acidic residues" evidence="1">
    <location>
        <begin position="71"/>
        <end position="96"/>
    </location>
</feature>
<dbReference type="SUPFAM" id="SSF141000">
    <property type="entry name" value="Glu-tRNAGln amidotransferase C subunit"/>
    <property type="match status" value="1"/>
</dbReference>